<evidence type="ECO:0000256" key="5">
    <source>
        <dbReference type="ARBA" id="ARBA00018539"/>
    </source>
</evidence>
<organism evidence="11 12">
    <name type="scientific">Paraburkholderia tuberum</name>
    <dbReference type="NCBI Taxonomy" id="157910"/>
    <lineage>
        <taxon>Bacteria</taxon>
        <taxon>Pseudomonadati</taxon>
        <taxon>Pseudomonadota</taxon>
        <taxon>Betaproteobacteria</taxon>
        <taxon>Burkholderiales</taxon>
        <taxon>Burkholderiaceae</taxon>
        <taxon>Paraburkholderia</taxon>
    </lineage>
</organism>
<dbReference type="GO" id="GO:0005992">
    <property type="term" value="P:trehalose biosynthetic process"/>
    <property type="evidence" value="ECO:0007669"/>
    <property type="project" value="UniProtKB-UniRule"/>
</dbReference>
<comment type="function">
    <text evidence="9">Probably involved in the osmoprotection via the biosynthesis of trehalose. Catalyzes the transfer of glucose from UDP-alpha-D-glucose (UDP-Glc) to D-glucose 6-phosphate (Glc-6-P) to form trehalose-6-phosphate. Acts with retention of the anomeric configuration of the UDP-sugar donor.</text>
</comment>
<proteinExistence type="inferred from homology"/>
<dbReference type="Proteomes" id="UP000199365">
    <property type="component" value="Unassembled WGS sequence"/>
</dbReference>
<evidence type="ECO:0000256" key="8">
    <source>
        <dbReference type="ARBA" id="ARBA00048039"/>
    </source>
</evidence>
<dbReference type="InterPro" id="IPR001830">
    <property type="entry name" value="Glyco_trans_20"/>
</dbReference>
<dbReference type="NCBIfam" id="TIGR02400">
    <property type="entry name" value="trehalose_OtsA"/>
    <property type="match status" value="1"/>
</dbReference>
<evidence type="ECO:0000256" key="3">
    <source>
        <dbReference type="ARBA" id="ARBA00011881"/>
    </source>
</evidence>
<dbReference type="FunFam" id="3.40.50.2000:FF:000024">
    <property type="entry name" value="Trehalose-6-phosphate synthase"/>
    <property type="match status" value="1"/>
</dbReference>
<name>A0A1H1AHZ6_9BURK</name>
<keyword evidence="6 9" id="KW-0328">Glycosyltransferase</keyword>
<gene>
    <name evidence="11" type="ORF">SAMN05445850_0488</name>
</gene>
<evidence type="ECO:0000256" key="7">
    <source>
        <dbReference type="ARBA" id="ARBA00022679"/>
    </source>
</evidence>
<feature type="compositionally biased region" description="Low complexity" evidence="10">
    <location>
        <begin position="485"/>
        <end position="499"/>
    </location>
</feature>
<dbReference type="Gene3D" id="3.40.50.2000">
    <property type="entry name" value="Glycogen Phosphorylase B"/>
    <property type="match status" value="2"/>
</dbReference>
<evidence type="ECO:0000256" key="4">
    <source>
        <dbReference type="ARBA" id="ARBA00012538"/>
    </source>
</evidence>
<accession>A0A1H1AHZ6</accession>
<dbReference type="GO" id="GO:0003825">
    <property type="term" value="F:alpha,alpha-trehalose-phosphate synthase (UDP-forming) activity"/>
    <property type="evidence" value="ECO:0007669"/>
    <property type="project" value="UniProtKB-UniRule"/>
</dbReference>
<dbReference type="PANTHER" id="PTHR10788">
    <property type="entry name" value="TREHALOSE-6-PHOSPHATE SYNTHASE"/>
    <property type="match status" value="1"/>
</dbReference>
<evidence type="ECO:0000256" key="6">
    <source>
        <dbReference type="ARBA" id="ARBA00022676"/>
    </source>
</evidence>
<comment type="subunit">
    <text evidence="3 9">Homotetramer.</text>
</comment>
<dbReference type="InterPro" id="IPR012766">
    <property type="entry name" value="Trehalose_OtsA"/>
</dbReference>
<dbReference type="PANTHER" id="PTHR10788:SF106">
    <property type="entry name" value="BCDNA.GH08860"/>
    <property type="match status" value="1"/>
</dbReference>
<dbReference type="STRING" id="157910.SAMN05445850_0488"/>
<dbReference type="EMBL" id="FNKX01000001">
    <property type="protein sequence ID" value="SDQ39141.1"/>
    <property type="molecule type" value="Genomic_DNA"/>
</dbReference>
<protein>
    <recommendedName>
        <fullName evidence="5 9">Trehalose-6-phosphate synthase</fullName>
        <ecNumber evidence="4 9">2.4.1.15</ecNumber>
    </recommendedName>
    <alternativeName>
        <fullName evidence="9">Osmoregulatory trehalose synthesis protein A</fullName>
    </alternativeName>
    <alternativeName>
        <fullName evidence="9">UDP-glucose-glucosephosphate glucosyltransferase</fullName>
    </alternativeName>
</protein>
<keyword evidence="7 9" id="KW-0808">Transferase</keyword>
<dbReference type="UniPathway" id="UPA00299"/>
<dbReference type="CDD" id="cd03788">
    <property type="entry name" value="GT20_TPS"/>
    <property type="match status" value="1"/>
</dbReference>
<dbReference type="EC" id="2.4.1.15" evidence="4 9"/>
<comment type="catalytic activity">
    <reaction evidence="8 9">
        <text>D-glucose 6-phosphate + UDP-alpha-D-glucose = alpha,alpha-trehalose 6-phosphate + UDP + H(+)</text>
        <dbReference type="Rhea" id="RHEA:18889"/>
        <dbReference type="ChEBI" id="CHEBI:15378"/>
        <dbReference type="ChEBI" id="CHEBI:58223"/>
        <dbReference type="ChEBI" id="CHEBI:58429"/>
        <dbReference type="ChEBI" id="CHEBI:58885"/>
        <dbReference type="ChEBI" id="CHEBI:61548"/>
        <dbReference type="EC" id="2.4.1.15"/>
    </reaction>
</comment>
<comment type="pathway">
    <text evidence="1 9">Glycan biosynthesis; trehalose biosynthesis.</text>
</comment>
<reference evidence="12" key="1">
    <citation type="submission" date="2016-10" db="EMBL/GenBank/DDBJ databases">
        <authorList>
            <person name="Varghese N."/>
            <person name="Submissions S."/>
        </authorList>
    </citation>
    <scope>NUCLEOTIDE SEQUENCE [LARGE SCALE GENOMIC DNA]</scope>
    <source>
        <strain evidence="12">DUS833</strain>
    </source>
</reference>
<evidence type="ECO:0000313" key="11">
    <source>
        <dbReference type="EMBL" id="SDQ39141.1"/>
    </source>
</evidence>
<evidence type="ECO:0000256" key="2">
    <source>
        <dbReference type="ARBA" id="ARBA00008799"/>
    </source>
</evidence>
<keyword evidence="12" id="KW-1185">Reference proteome</keyword>
<evidence type="ECO:0000256" key="9">
    <source>
        <dbReference type="RuleBase" id="RU362045"/>
    </source>
</evidence>
<sequence>MTPVAPFNENNILHRESRFMSRLIIVSNRVAPISEGGPAAGGLAVGVYDALKETGGMWFGWSGDVLSSGQPQIKLEERGPVTFATVPLMRRDYDQYYRGFSNATLWPAFHYRSDLLHYDRHDFEGYCRVNAWLAQQLVPLLREDDVIWVHDYHLIPFAQALRSAGVKNRIGFFLHIPFPAAQVLLTVPPHRELVEALCSFDLLGFQTGPDLRAFCDYVINEAGGSIDASAKGPLSVHAFGRTLRASAYPIGVYPDEIAELAKAGERGKPVRTMKATLHSRKLIMSVDRLDYSKGLVERFRAFERLLEHTAAQRNKVSFLQIAPPTRADLHAYQDIRLQLEGESGRINGRFAELDWTPILYIHKQYERSVLAALFRAAHVGYVTPLRDGMNLVAKEYVSAQDPENPGVLVLSRFAGAAQELDGALIVNPVDIDGMAEALARALDMPLAERQGRYRDMMAQLRENNVSVWRDNFMRDLQSVEGAKRAGSGKAHAATGAAGAARKRAARESVTG</sequence>
<evidence type="ECO:0000256" key="10">
    <source>
        <dbReference type="SAM" id="MobiDB-lite"/>
    </source>
</evidence>
<feature type="region of interest" description="Disordered" evidence="10">
    <location>
        <begin position="483"/>
        <end position="511"/>
    </location>
</feature>
<dbReference type="Pfam" id="PF00982">
    <property type="entry name" value="Glyco_transf_20"/>
    <property type="match status" value="1"/>
</dbReference>
<evidence type="ECO:0000313" key="12">
    <source>
        <dbReference type="Proteomes" id="UP000199365"/>
    </source>
</evidence>
<evidence type="ECO:0000256" key="1">
    <source>
        <dbReference type="ARBA" id="ARBA00005199"/>
    </source>
</evidence>
<dbReference type="AlphaFoldDB" id="A0A1H1AHZ6"/>
<dbReference type="SUPFAM" id="SSF53756">
    <property type="entry name" value="UDP-Glycosyltransferase/glycogen phosphorylase"/>
    <property type="match status" value="1"/>
</dbReference>
<comment type="similarity">
    <text evidence="2 9">Belongs to the glycosyltransferase 20 family.</text>
</comment>